<dbReference type="Pfam" id="PF01103">
    <property type="entry name" value="Omp85"/>
    <property type="match status" value="1"/>
</dbReference>
<dbReference type="InterPro" id="IPR000184">
    <property type="entry name" value="Bac_surfAg_D15"/>
</dbReference>
<keyword evidence="2 3" id="KW-0472">Membrane</keyword>
<proteinExistence type="predicted"/>
<accession>A0A5A9Z554</accession>
<evidence type="ECO:0000256" key="2">
    <source>
        <dbReference type="ARBA" id="ARBA00023136"/>
    </source>
</evidence>
<sequence length="442" mass="47931">MRFPVFSVRRTQDKNGKVRDMAYLTKIGIAGALIVATIAVAPGGSAARSYSEVQLRGNEFLKSDDILAVCDISEDENFTSSTKAEIRQCLMSTGQFGGVKFVPEGDTMVIEVEELNSRPGRFEVGLQVDSEEGPIGTVYFERYNLFPGTFGAIELRFSEEFSELTTSLYRKDAFANGWDLGLDTSVTDARYDDQSYEHRRAFIEPYVARKFAGGGRGEIGLGYRSDTIRNVSATSSALIKADAGARREAYLRLSYRHTAENWEAEAKQFFFGLGTGNVISQTQVSAGTRFAIDPDNLVLALRMEGGHVSSLKGPPARISDRFFTSGTALRGFASRGIGPRDGADFLGGENYLVGSVELQKSIGQVFGTPARIGGFVDVGSAWGLSNTLGGGVNDGLDWRASAGLSMTLEFGNVPVSFYLAEPVRKQPGDEIQNFGLSISARF</sequence>
<dbReference type="Proteomes" id="UP000325291">
    <property type="component" value="Unassembled WGS sequence"/>
</dbReference>
<dbReference type="EMBL" id="VINQ01000015">
    <property type="protein sequence ID" value="KAA0912252.1"/>
    <property type="molecule type" value="Genomic_DNA"/>
</dbReference>
<evidence type="ECO:0000313" key="6">
    <source>
        <dbReference type="Proteomes" id="UP000325291"/>
    </source>
</evidence>
<dbReference type="AlphaFoldDB" id="A0A5A9Z554"/>
<dbReference type="GO" id="GO:0019867">
    <property type="term" value="C:outer membrane"/>
    <property type="evidence" value="ECO:0007669"/>
    <property type="project" value="InterPro"/>
</dbReference>
<dbReference type="Gene3D" id="3.10.20.310">
    <property type="entry name" value="membrane protein fhac"/>
    <property type="match status" value="1"/>
</dbReference>
<dbReference type="Gene3D" id="2.40.160.50">
    <property type="entry name" value="membrane protein fhac: a member of the omp85/tpsb transporter family"/>
    <property type="match status" value="1"/>
</dbReference>
<feature type="transmembrane region" description="Helical" evidence="3">
    <location>
        <begin position="21"/>
        <end position="41"/>
    </location>
</feature>
<evidence type="ECO:0000259" key="4">
    <source>
        <dbReference type="Pfam" id="PF01103"/>
    </source>
</evidence>
<protein>
    <submittedName>
        <fullName evidence="5">BamA/TamA family outer membrane protein</fullName>
    </submittedName>
</protein>
<keyword evidence="3" id="KW-0812">Transmembrane</keyword>
<name>A0A5A9Z554_9RHOB</name>
<gene>
    <name evidence="5" type="ORF">FLO80_16725</name>
</gene>
<evidence type="ECO:0000313" key="5">
    <source>
        <dbReference type="EMBL" id="KAA0912252.1"/>
    </source>
</evidence>
<evidence type="ECO:0000256" key="3">
    <source>
        <dbReference type="SAM" id="Phobius"/>
    </source>
</evidence>
<comment type="caution">
    <text evidence="5">The sequence shown here is derived from an EMBL/GenBank/DDBJ whole genome shotgun (WGS) entry which is preliminary data.</text>
</comment>
<organism evidence="5 6">
    <name type="scientific">Aquicoccus porphyridii</name>
    <dbReference type="NCBI Taxonomy" id="1852029"/>
    <lineage>
        <taxon>Bacteria</taxon>
        <taxon>Pseudomonadati</taxon>
        <taxon>Pseudomonadota</taxon>
        <taxon>Alphaproteobacteria</taxon>
        <taxon>Rhodobacterales</taxon>
        <taxon>Paracoccaceae</taxon>
        <taxon>Aquicoccus</taxon>
    </lineage>
</organism>
<keyword evidence="3" id="KW-1133">Transmembrane helix</keyword>
<comment type="subcellular location">
    <subcellularLocation>
        <location evidence="1">Membrane</location>
    </subcellularLocation>
</comment>
<reference evidence="5 6" key="1">
    <citation type="submission" date="2019-07" db="EMBL/GenBank/DDBJ databases">
        <title>Aquicoccus porphyridii gen. nov., sp. nov., isolated from a small marine red alga, Porphyridium marinum.</title>
        <authorList>
            <person name="Liu L."/>
        </authorList>
    </citation>
    <scope>NUCLEOTIDE SEQUENCE [LARGE SCALE GENOMIC DNA]</scope>
    <source>
        <strain evidence="5 6">L1 8-17</strain>
    </source>
</reference>
<evidence type="ECO:0000256" key="1">
    <source>
        <dbReference type="ARBA" id="ARBA00004370"/>
    </source>
</evidence>
<feature type="domain" description="Bacterial surface antigen (D15)" evidence="4">
    <location>
        <begin position="152"/>
        <end position="442"/>
    </location>
</feature>
<keyword evidence="6" id="KW-1185">Reference proteome</keyword>